<dbReference type="SMART" id="SM00740">
    <property type="entry name" value="PASTA"/>
    <property type="match status" value="2"/>
</dbReference>
<proteinExistence type="inferred from homology"/>
<dbReference type="Pfam" id="PF03717">
    <property type="entry name" value="PBP_dimer"/>
    <property type="match status" value="1"/>
</dbReference>
<feature type="transmembrane region" description="Helical" evidence="5">
    <location>
        <begin position="12"/>
        <end position="37"/>
    </location>
</feature>
<keyword evidence="8" id="KW-1185">Reference proteome</keyword>
<dbReference type="Pfam" id="PF00905">
    <property type="entry name" value="Transpeptidase"/>
    <property type="match status" value="1"/>
</dbReference>
<evidence type="ECO:0000313" key="7">
    <source>
        <dbReference type="EMBL" id="PKY91181.1"/>
    </source>
</evidence>
<dbReference type="Gene3D" id="3.30.70.2110">
    <property type="match status" value="1"/>
</dbReference>
<dbReference type="InterPro" id="IPR036138">
    <property type="entry name" value="PBP_dimer_sf"/>
</dbReference>
<feature type="domain" description="PASTA" evidence="6">
    <location>
        <begin position="656"/>
        <end position="714"/>
    </location>
</feature>
<dbReference type="InterPro" id="IPR005311">
    <property type="entry name" value="PBP_dimer"/>
</dbReference>
<dbReference type="Gene3D" id="3.40.710.10">
    <property type="entry name" value="DD-peptidase/beta-lactamase superfamily"/>
    <property type="match status" value="1"/>
</dbReference>
<gene>
    <name evidence="7" type="ORF">CYJ27_05620</name>
</gene>
<dbReference type="SUPFAM" id="SSF54184">
    <property type="entry name" value="Penicillin-binding protein 2x (pbp-2x), c-terminal domain"/>
    <property type="match status" value="2"/>
</dbReference>
<dbReference type="InterPro" id="IPR001460">
    <property type="entry name" value="PCN-bd_Tpept"/>
</dbReference>
<dbReference type="EMBL" id="PKGZ01000004">
    <property type="protein sequence ID" value="PKY91181.1"/>
    <property type="molecule type" value="Genomic_DNA"/>
</dbReference>
<dbReference type="InterPro" id="IPR012338">
    <property type="entry name" value="Beta-lactam/transpept-like"/>
</dbReference>
<comment type="similarity">
    <text evidence="2">Belongs to the transpeptidase family.</text>
</comment>
<protein>
    <submittedName>
        <fullName evidence="7">Penicillin-binding protein</fullName>
    </submittedName>
</protein>
<evidence type="ECO:0000313" key="8">
    <source>
        <dbReference type="Proteomes" id="UP000234775"/>
    </source>
</evidence>
<dbReference type="InterPro" id="IPR050515">
    <property type="entry name" value="Beta-lactam/transpept"/>
</dbReference>
<dbReference type="GO" id="GO:0005886">
    <property type="term" value="C:plasma membrane"/>
    <property type="evidence" value="ECO:0007669"/>
    <property type="project" value="UniProtKB-SubCell"/>
</dbReference>
<evidence type="ECO:0000256" key="5">
    <source>
        <dbReference type="SAM" id="Phobius"/>
    </source>
</evidence>
<accession>A0A2I1K6B0</accession>
<dbReference type="InterPro" id="IPR005543">
    <property type="entry name" value="PASTA_dom"/>
</dbReference>
<name>A0A2I1K6B0_9LACT</name>
<dbReference type="GO" id="GO:0071555">
    <property type="term" value="P:cell wall organization"/>
    <property type="evidence" value="ECO:0007669"/>
    <property type="project" value="TreeGrafter"/>
</dbReference>
<organism evidence="7 8">
    <name type="scientific">Aerococcus christensenii</name>
    <dbReference type="NCBI Taxonomy" id="87541"/>
    <lineage>
        <taxon>Bacteria</taxon>
        <taxon>Bacillati</taxon>
        <taxon>Bacillota</taxon>
        <taxon>Bacilli</taxon>
        <taxon>Lactobacillales</taxon>
        <taxon>Aerococcaceae</taxon>
        <taxon>Aerococcus</taxon>
    </lineage>
</organism>
<evidence type="ECO:0000259" key="6">
    <source>
        <dbReference type="PROSITE" id="PS51178"/>
    </source>
</evidence>
<keyword evidence="5" id="KW-0812">Transmembrane</keyword>
<dbReference type="Gene3D" id="2.20.70.70">
    <property type="match status" value="1"/>
</dbReference>
<evidence type="ECO:0000256" key="4">
    <source>
        <dbReference type="SAM" id="MobiDB-lite"/>
    </source>
</evidence>
<dbReference type="AlphaFoldDB" id="A0A2I1K6B0"/>
<dbReference type="SUPFAM" id="SSF56519">
    <property type="entry name" value="Penicillin binding protein dimerisation domain"/>
    <property type="match status" value="1"/>
</dbReference>
<dbReference type="GO" id="GO:0008658">
    <property type="term" value="F:penicillin binding"/>
    <property type="evidence" value="ECO:0007669"/>
    <property type="project" value="InterPro"/>
</dbReference>
<dbReference type="Proteomes" id="UP000234775">
    <property type="component" value="Unassembled WGS sequence"/>
</dbReference>
<dbReference type="PROSITE" id="PS51178">
    <property type="entry name" value="PASTA"/>
    <property type="match status" value="1"/>
</dbReference>
<evidence type="ECO:0000256" key="1">
    <source>
        <dbReference type="ARBA" id="ARBA00004162"/>
    </source>
</evidence>
<comment type="caution">
    <text evidence="7">The sequence shown here is derived from an EMBL/GenBank/DDBJ whole genome shotgun (WGS) entry which is preliminary data.</text>
</comment>
<dbReference type="PANTHER" id="PTHR30627">
    <property type="entry name" value="PEPTIDOGLYCAN D,D-TRANSPEPTIDASE"/>
    <property type="match status" value="1"/>
</dbReference>
<dbReference type="SUPFAM" id="SSF56601">
    <property type="entry name" value="beta-lactamase/transpeptidase-like"/>
    <property type="match status" value="1"/>
</dbReference>
<dbReference type="Gene3D" id="3.90.1310.10">
    <property type="entry name" value="Penicillin-binding protein 2a (Domain 2)"/>
    <property type="match status" value="1"/>
</dbReference>
<keyword evidence="3 5" id="KW-0472">Membrane</keyword>
<evidence type="ECO:0000256" key="3">
    <source>
        <dbReference type="ARBA" id="ARBA00023136"/>
    </source>
</evidence>
<dbReference type="PANTHER" id="PTHR30627:SF26">
    <property type="entry name" value="PENICILLIN-BINDING PROTEIN 2B"/>
    <property type="match status" value="1"/>
</dbReference>
<reference evidence="7 8" key="1">
    <citation type="submission" date="2017-12" db="EMBL/GenBank/DDBJ databases">
        <title>Phylogenetic diversity of female urinary microbiome.</title>
        <authorList>
            <person name="Thomas-White K."/>
            <person name="Wolfe A.J."/>
        </authorList>
    </citation>
    <scope>NUCLEOTIDE SEQUENCE [LARGE SCALE GENOMIC DNA]</scope>
    <source>
        <strain evidence="7 8">UMB0844</strain>
    </source>
</reference>
<dbReference type="Pfam" id="PF03793">
    <property type="entry name" value="PASTA"/>
    <property type="match status" value="1"/>
</dbReference>
<sequence>MSLHNLRRNRERFLHIMMGLVGLLFLIFGARLVHIMLIGKVNGVDLQAQANQQFYRQSVLPAKRGTIYDIGGNPIASDSTAYNVYAVLTTKWADEGAAPIHVPEDQKEHTAEVLSHHIKMSKEEILKRLKSPDATQVEFGQAGQNLSHAKMEKIKNENLQGIHFLEQPNRLYPNGNFASHVLGYAQYEEAQLPKDSRLIGQMGIEKNWDAHLAGTNGHRNYLANHDQFATVDQEDSDSNTQPIDGLDLYTTIDTRLQTYLETLMEKVYKENKPQSMTAMLVDPKTGNVVAASQRPTFNLQTRKGLKDMWTNLLVGEAYEPGSVIKVLTVAAAIQEGVFQPDETYQSGHIIVDGTQISDWNKVGWGVIPQLEGLAQSSNVLMVKLVQAMGYDTWHKYMVEFGLTQRPNSGFDDEISGSISFDKELQKANTAFGQAIRVTPWELMQAYTAVANGGKMMKLHIIDRYQEKDGNIRVNQPEQISQPISEETARKTLKALESIVYSPNGTGTIYDIKGIRLAVKTGTAEIYDENAGRYLSGGENAYLHSVVGFAPSDNPRYILYLTMKRPSAGGLAQVGLSKIFIPFLQRAMEYSKLEPASQSSSSQVPNIVNQEVNTAEQSLKKQHFADIQVLGKGKQVIRQFPQSGEKQRSDRPIFLLTEGELTMPDMTGMSLTEAQNLAQMLGIHLSVNGQGHVKKQSLSPGRPIRSEETVTIELQ</sequence>
<comment type="subcellular location">
    <subcellularLocation>
        <location evidence="1">Cell membrane</location>
        <topology evidence="1">Single-pass membrane protein</topology>
    </subcellularLocation>
</comment>
<evidence type="ECO:0000256" key="2">
    <source>
        <dbReference type="ARBA" id="ARBA00007171"/>
    </source>
</evidence>
<feature type="region of interest" description="Disordered" evidence="4">
    <location>
        <begin position="692"/>
        <end position="714"/>
    </location>
</feature>
<dbReference type="RefSeq" id="WP_101660401.1">
    <property type="nucleotide sequence ID" value="NZ_PKGZ01000004.1"/>
</dbReference>
<keyword evidence="5" id="KW-1133">Transmembrane helix</keyword>
<dbReference type="CDD" id="cd06575">
    <property type="entry name" value="PASTA_Pbp2x-like_2"/>
    <property type="match status" value="1"/>
</dbReference>